<dbReference type="SUPFAM" id="SSF53850">
    <property type="entry name" value="Periplasmic binding protein-like II"/>
    <property type="match status" value="1"/>
</dbReference>
<evidence type="ECO:0000313" key="6">
    <source>
        <dbReference type="EMBL" id="MCG7508636.1"/>
    </source>
</evidence>
<name>A0ABS9QMF5_9HYPH</name>
<keyword evidence="7" id="KW-1185">Reference proteome</keyword>
<evidence type="ECO:0000313" key="7">
    <source>
        <dbReference type="Proteomes" id="UP001201701"/>
    </source>
</evidence>
<comment type="caution">
    <text evidence="6">The sequence shown here is derived from an EMBL/GenBank/DDBJ whole genome shotgun (WGS) entry which is preliminary data.</text>
</comment>
<keyword evidence="4" id="KW-0804">Transcription</keyword>
<gene>
    <name evidence="6" type="ORF">L4923_26710</name>
</gene>
<comment type="similarity">
    <text evidence="1">Belongs to the LysR transcriptional regulatory family.</text>
</comment>
<evidence type="ECO:0000256" key="1">
    <source>
        <dbReference type="ARBA" id="ARBA00009437"/>
    </source>
</evidence>
<reference evidence="6 7" key="1">
    <citation type="submission" date="2022-02" db="EMBL/GenBank/DDBJ databases">
        <title>Draft genome sequence of Mezorhizobium retamae strain IRAMC:0171 isolated from Retama raetam nodules.</title>
        <authorList>
            <person name="Bengaied R."/>
            <person name="Sbissi I."/>
            <person name="Huber K."/>
            <person name="Ghodbane F."/>
            <person name="Nouioui I."/>
            <person name="Tarhouni M."/>
            <person name="Gtari M."/>
        </authorList>
    </citation>
    <scope>NUCLEOTIDE SEQUENCE [LARGE SCALE GENOMIC DNA]</scope>
    <source>
        <strain evidence="6 7">IRAMC:0171</strain>
    </source>
</reference>
<protein>
    <submittedName>
        <fullName evidence="6">LysR family substrate-binding domain-containing protein</fullName>
    </submittedName>
</protein>
<dbReference type="PANTHER" id="PTHR30346:SF0">
    <property type="entry name" value="HCA OPERON TRANSCRIPTIONAL ACTIVATOR HCAR"/>
    <property type="match status" value="1"/>
</dbReference>
<dbReference type="InterPro" id="IPR005119">
    <property type="entry name" value="LysR_subst-bd"/>
</dbReference>
<dbReference type="CDD" id="cd08414">
    <property type="entry name" value="PBP2_LTTR_aromatics_like"/>
    <property type="match status" value="1"/>
</dbReference>
<dbReference type="Gene3D" id="3.40.190.10">
    <property type="entry name" value="Periplasmic binding protein-like II"/>
    <property type="match status" value="2"/>
</dbReference>
<keyword evidence="3" id="KW-0238">DNA-binding</keyword>
<accession>A0ABS9QMF5</accession>
<dbReference type="EMBL" id="JAKREW010000048">
    <property type="protein sequence ID" value="MCG7508636.1"/>
    <property type="molecule type" value="Genomic_DNA"/>
</dbReference>
<dbReference type="Proteomes" id="UP001201701">
    <property type="component" value="Unassembled WGS sequence"/>
</dbReference>
<dbReference type="Pfam" id="PF03466">
    <property type="entry name" value="LysR_substrate"/>
    <property type="match status" value="1"/>
</dbReference>
<evidence type="ECO:0000256" key="2">
    <source>
        <dbReference type="ARBA" id="ARBA00023015"/>
    </source>
</evidence>
<organism evidence="6 7">
    <name type="scientific">Mesorhizobium retamae</name>
    <dbReference type="NCBI Taxonomy" id="2912854"/>
    <lineage>
        <taxon>Bacteria</taxon>
        <taxon>Pseudomonadati</taxon>
        <taxon>Pseudomonadota</taxon>
        <taxon>Alphaproteobacteria</taxon>
        <taxon>Hyphomicrobiales</taxon>
        <taxon>Phyllobacteriaceae</taxon>
        <taxon>Mesorhizobium</taxon>
    </lineage>
</organism>
<dbReference type="PANTHER" id="PTHR30346">
    <property type="entry name" value="TRANSCRIPTIONAL DUAL REGULATOR HCAR-RELATED"/>
    <property type="match status" value="1"/>
</dbReference>
<evidence type="ECO:0000256" key="4">
    <source>
        <dbReference type="ARBA" id="ARBA00023163"/>
    </source>
</evidence>
<keyword evidence="2" id="KW-0805">Transcription regulation</keyword>
<sequence>MTEAGQTWVGAARTHYEGLNEALVSGGRGRRDANTLRLGLSALAGRAFLARLIRRFGELHSKVDVIIEDISYEQGLSAIRRRQLDIVFTNGHVATSCAIEAFGRVRLFVLLPVRHPLARMSAVSLADLANERVFVPSISNQSTLGAPPVEQSRPAQICTASEATAILKVQLGQGVILAEEGFAKSVSADLTTWKPLRGKNSVSSITAVWLDSNPKRALLRFLGLARKLAVSGSRGDAWNIANKV</sequence>
<proteinExistence type="inferred from homology"/>
<evidence type="ECO:0000256" key="3">
    <source>
        <dbReference type="ARBA" id="ARBA00023125"/>
    </source>
</evidence>
<evidence type="ECO:0000259" key="5">
    <source>
        <dbReference type="Pfam" id="PF03466"/>
    </source>
</evidence>
<feature type="domain" description="LysR substrate-binding" evidence="5">
    <location>
        <begin position="31"/>
        <end position="226"/>
    </location>
</feature>